<dbReference type="AlphaFoldDB" id="A0A0N4TY02"/>
<evidence type="ECO:0000313" key="1">
    <source>
        <dbReference type="WBParaSite" id="BPAG_0001387501-mRNA-1"/>
    </source>
</evidence>
<accession>A0A0N4TY02</accession>
<sequence length="74" mass="9061">MLNALNFVVQTFSIHFDLRYFDKLNNANWESIDLYKYWKPRKLKQNFQKAYSCTNRKTAMQMHHMHMKFKKAVA</sequence>
<protein>
    <submittedName>
        <fullName evidence="1">Neur_chan_LBD domain-containing protein</fullName>
    </submittedName>
</protein>
<dbReference type="WBParaSite" id="BPAG_0001387501-mRNA-1">
    <property type="protein sequence ID" value="BPAG_0001387501-mRNA-1"/>
    <property type="gene ID" value="BPAG_0001387501"/>
</dbReference>
<proteinExistence type="predicted"/>
<organism evidence="1">
    <name type="scientific">Brugia pahangi</name>
    <name type="common">Filarial nematode worm</name>
    <dbReference type="NCBI Taxonomy" id="6280"/>
    <lineage>
        <taxon>Eukaryota</taxon>
        <taxon>Metazoa</taxon>
        <taxon>Ecdysozoa</taxon>
        <taxon>Nematoda</taxon>
        <taxon>Chromadorea</taxon>
        <taxon>Rhabditida</taxon>
        <taxon>Spirurina</taxon>
        <taxon>Spiruromorpha</taxon>
        <taxon>Filarioidea</taxon>
        <taxon>Onchocercidae</taxon>
        <taxon>Brugia</taxon>
    </lineage>
</organism>
<reference evidence="1" key="1">
    <citation type="submission" date="2017-02" db="UniProtKB">
        <authorList>
            <consortium name="WormBaseParasite"/>
        </authorList>
    </citation>
    <scope>IDENTIFICATION</scope>
</reference>
<name>A0A0N4TY02_BRUPA</name>